<evidence type="ECO:0000313" key="1">
    <source>
        <dbReference type="EMBL" id="QBZ62405.1"/>
    </source>
</evidence>
<accession>A0A4P7NJZ6</accession>
<dbReference type="VEuPathDB" id="FungiDB:M_BR32_EuGene_00026411"/>
<organism evidence="1 2">
    <name type="scientific">Pyricularia oryzae</name>
    <name type="common">Rice blast fungus</name>
    <name type="synonym">Magnaporthe oryzae</name>
    <dbReference type="NCBI Taxonomy" id="318829"/>
    <lineage>
        <taxon>Eukaryota</taxon>
        <taxon>Fungi</taxon>
        <taxon>Dikarya</taxon>
        <taxon>Ascomycota</taxon>
        <taxon>Pezizomycotina</taxon>
        <taxon>Sordariomycetes</taxon>
        <taxon>Sordariomycetidae</taxon>
        <taxon>Magnaporthales</taxon>
        <taxon>Pyriculariaceae</taxon>
        <taxon>Pyricularia</taxon>
    </lineage>
</organism>
<gene>
    <name evidence="1" type="ORF">PoMZ_11285</name>
</gene>
<dbReference type="EMBL" id="CP034208">
    <property type="protein sequence ID" value="QBZ62405.1"/>
    <property type="molecule type" value="Genomic_DNA"/>
</dbReference>
<dbReference type="InterPro" id="IPR045518">
    <property type="entry name" value="2EXR"/>
</dbReference>
<dbReference type="AlphaFoldDB" id="A0A4P7NJZ6"/>
<protein>
    <submittedName>
        <fullName evidence="1">Uncharacterized protein</fullName>
    </submittedName>
</protein>
<name>A0A4P7NJZ6_PYROR</name>
<dbReference type="Pfam" id="PF20150">
    <property type="entry name" value="2EXR"/>
    <property type="match status" value="1"/>
</dbReference>
<sequence length="440" mass="49743">MAATIPQHLQIINTSYPAQDRGHDADSDGPLFSRFSQLPPELRLRIWHSSLEDHRRWLKIDIATGPLAPPVLYTPPAAAAAPEIPAYSTRNQLGNVISGRSYIASTRGLQLHSKLLRTSREARGAALRFYRVHIPLHFWADPVDRYLPLTTLDRHVPVLRGTLYSNPEHDVVQLSSTARGDADDQHPLLDFIHDLKAYDPRGIGICNLALGSCGMRDLHSLAKQRLDAPAVDAFVDCVSRLQGIIWMAESFSGRAFVGWRLSLPRAGVHFNHSMPIRGASPRFDLVGRDPRPVGPELKHVVTTSTNPRQMHIWWHELLERWEIRPVRPIKERVLFAHRTDWPSAKGEVWDAQSAHDFLKEEENSWIKSQLSQHGFIRQLAGRVPIEGPNELANATRPAVGFWLFPVEALGDDGERVVDGTPRRMFDLMGHWPELALSRLW</sequence>
<dbReference type="PANTHER" id="PTHR35910:SF1">
    <property type="entry name" value="2EXR DOMAIN-CONTAINING PROTEIN"/>
    <property type="match status" value="1"/>
</dbReference>
<reference evidence="1 2" key="1">
    <citation type="journal article" date="2019" name="Mol. Biol. Evol.">
        <title>Blast fungal genomes show frequent chromosomal changes, gene gains and losses, and effector gene turnover.</title>
        <authorList>
            <person name="Gomez Luciano L.B."/>
            <person name="Jason Tsai I."/>
            <person name="Chuma I."/>
            <person name="Tosa Y."/>
            <person name="Chen Y.H."/>
            <person name="Li J.Y."/>
            <person name="Li M.Y."/>
            <person name="Jade Lu M.Y."/>
            <person name="Nakayashiki H."/>
            <person name="Li W.H."/>
        </authorList>
    </citation>
    <scope>NUCLEOTIDE SEQUENCE [LARGE SCALE GENOMIC DNA]</scope>
    <source>
        <strain evidence="1">MZ5-1-6</strain>
    </source>
</reference>
<evidence type="ECO:0000313" key="2">
    <source>
        <dbReference type="Proteomes" id="UP000294847"/>
    </source>
</evidence>
<dbReference type="PANTHER" id="PTHR35910">
    <property type="entry name" value="2EXR DOMAIN-CONTAINING PROTEIN"/>
    <property type="match status" value="1"/>
</dbReference>
<proteinExistence type="predicted"/>
<dbReference type="Proteomes" id="UP000294847">
    <property type="component" value="Chromosome 5"/>
</dbReference>